<keyword evidence="7" id="KW-1185">Reference proteome</keyword>
<feature type="region of interest" description="Disordered" evidence="5">
    <location>
        <begin position="51"/>
        <end position="128"/>
    </location>
</feature>
<reference evidence="6" key="1">
    <citation type="submission" date="2023-03" db="EMBL/GenBank/DDBJ databases">
        <title>Massive genome expansion in bonnet fungi (Mycena s.s.) driven by repeated elements and novel gene families across ecological guilds.</title>
        <authorList>
            <consortium name="Lawrence Berkeley National Laboratory"/>
            <person name="Harder C.B."/>
            <person name="Miyauchi S."/>
            <person name="Viragh M."/>
            <person name="Kuo A."/>
            <person name="Thoen E."/>
            <person name="Andreopoulos B."/>
            <person name="Lu D."/>
            <person name="Skrede I."/>
            <person name="Drula E."/>
            <person name="Henrissat B."/>
            <person name="Morin E."/>
            <person name="Kohler A."/>
            <person name="Barry K."/>
            <person name="LaButti K."/>
            <person name="Morin E."/>
            <person name="Salamov A."/>
            <person name="Lipzen A."/>
            <person name="Mereny Z."/>
            <person name="Hegedus B."/>
            <person name="Baldrian P."/>
            <person name="Stursova M."/>
            <person name="Weitz H."/>
            <person name="Taylor A."/>
            <person name="Grigoriev I.V."/>
            <person name="Nagy L.G."/>
            <person name="Martin F."/>
            <person name="Kauserud H."/>
        </authorList>
    </citation>
    <scope>NUCLEOTIDE SEQUENCE</scope>
    <source>
        <strain evidence="6">9284</strain>
    </source>
</reference>
<evidence type="ECO:0000256" key="5">
    <source>
        <dbReference type="SAM" id="MobiDB-lite"/>
    </source>
</evidence>
<feature type="region of interest" description="Disordered" evidence="5">
    <location>
        <begin position="140"/>
        <end position="224"/>
    </location>
</feature>
<dbReference type="Pfam" id="PF09805">
    <property type="entry name" value="Nop25"/>
    <property type="match status" value="1"/>
</dbReference>
<keyword evidence="4" id="KW-0539">Nucleus</keyword>
<feature type="compositionally biased region" description="Basic residues" evidence="5">
    <location>
        <begin position="211"/>
        <end position="224"/>
    </location>
</feature>
<feature type="compositionally biased region" description="Basic and acidic residues" evidence="5">
    <location>
        <begin position="51"/>
        <end position="71"/>
    </location>
</feature>
<proteinExistence type="inferred from homology"/>
<comment type="similarity">
    <text evidence="2">Belongs to the RRP17 family.</text>
</comment>
<sequence>MASNISSLTRSHRAIAAKKRAKESQVKEVLFDDEARREFLTGFHKRKLAKADAARKKAVEREKQERQESRREQRRHLRERAIANATEVEKAYGADDGHSDQDEWGGISDVADKGKGRQMEEEYEDEDMLATVTVVEDFDPDALIHGPRPRSIPAAPSTVPAPPVKAASSERPKKKTKPKKVRYETKDARMRERTKQRARKTEKAELAGGKASRKRTVKGRGNKK</sequence>
<evidence type="ECO:0000313" key="6">
    <source>
        <dbReference type="EMBL" id="KAJ7647225.1"/>
    </source>
</evidence>
<evidence type="ECO:0000256" key="4">
    <source>
        <dbReference type="ARBA" id="ARBA00023242"/>
    </source>
</evidence>
<evidence type="ECO:0000256" key="2">
    <source>
        <dbReference type="ARBA" id="ARBA00007175"/>
    </source>
</evidence>
<evidence type="ECO:0000256" key="3">
    <source>
        <dbReference type="ARBA" id="ARBA00023054"/>
    </source>
</evidence>
<feature type="region of interest" description="Disordered" evidence="5">
    <location>
        <begin position="1"/>
        <end position="28"/>
    </location>
</feature>
<feature type="compositionally biased region" description="Basic and acidic residues" evidence="5">
    <location>
        <begin position="181"/>
        <end position="205"/>
    </location>
</feature>
<dbReference type="GO" id="GO:0005730">
    <property type="term" value="C:nucleolus"/>
    <property type="evidence" value="ECO:0007669"/>
    <property type="project" value="UniProtKB-SubCell"/>
</dbReference>
<feature type="compositionally biased region" description="Basic and acidic residues" evidence="5">
    <location>
        <begin position="87"/>
        <end position="101"/>
    </location>
</feature>
<dbReference type="GO" id="GO:0019843">
    <property type="term" value="F:rRNA binding"/>
    <property type="evidence" value="ECO:0007669"/>
    <property type="project" value="TreeGrafter"/>
</dbReference>
<organism evidence="6 7">
    <name type="scientific">Roridomyces roridus</name>
    <dbReference type="NCBI Taxonomy" id="1738132"/>
    <lineage>
        <taxon>Eukaryota</taxon>
        <taxon>Fungi</taxon>
        <taxon>Dikarya</taxon>
        <taxon>Basidiomycota</taxon>
        <taxon>Agaricomycotina</taxon>
        <taxon>Agaricomycetes</taxon>
        <taxon>Agaricomycetidae</taxon>
        <taxon>Agaricales</taxon>
        <taxon>Marasmiineae</taxon>
        <taxon>Mycenaceae</taxon>
        <taxon>Roridomyces</taxon>
    </lineage>
</organism>
<comment type="subcellular location">
    <subcellularLocation>
        <location evidence="1">Nucleus</location>
        <location evidence="1">Nucleolus</location>
    </subcellularLocation>
</comment>
<evidence type="ECO:0000313" key="7">
    <source>
        <dbReference type="Proteomes" id="UP001221142"/>
    </source>
</evidence>
<name>A0AAD7G0E6_9AGAR</name>
<dbReference type="Proteomes" id="UP001221142">
    <property type="component" value="Unassembled WGS sequence"/>
</dbReference>
<dbReference type="PANTHER" id="PTHR14577">
    <property type="entry name" value="NUCLEOLAR PROTEIN 12"/>
    <property type="match status" value="1"/>
</dbReference>
<accession>A0AAD7G0E6</accession>
<dbReference type="PANTHER" id="PTHR14577:SF0">
    <property type="entry name" value="NUCLEOLAR PROTEIN 12"/>
    <property type="match status" value="1"/>
</dbReference>
<feature type="compositionally biased region" description="Basic and acidic residues" evidence="5">
    <location>
        <begin position="110"/>
        <end position="120"/>
    </location>
</feature>
<dbReference type="InterPro" id="IPR019186">
    <property type="entry name" value="Nucleolar_protein_12"/>
</dbReference>
<keyword evidence="3" id="KW-0175">Coiled coil</keyword>
<dbReference type="AlphaFoldDB" id="A0AAD7G0E6"/>
<feature type="compositionally biased region" description="Low complexity" evidence="5">
    <location>
        <begin position="151"/>
        <end position="169"/>
    </location>
</feature>
<dbReference type="EMBL" id="JARKIF010000002">
    <property type="protein sequence ID" value="KAJ7647225.1"/>
    <property type="molecule type" value="Genomic_DNA"/>
</dbReference>
<gene>
    <name evidence="6" type="ORF">FB45DRAFT_892794</name>
</gene>
<protein>
    <submittedName>
        <fullName evidence="6">Nucleolar protein 12-domain-containing protein</fullName>
    </submittedName>
</protein>
<comment type="caution">
    <text evidence="6">The sequence shown here is derived from an EMBL/GenBank/DDBJ whole genome shotgun (WGS) entry which is preliminary data.</text>
</comment>
<evidence type="ECO:0000256" key="1">
    <source>
        <dbReference type="ARBA" id="ARBA00004604"/>
    </source>
</evidence>
<feature type="compositionally biased region" description="Basic residues" evidence="5">
    <location>
        <begin position="10"/>
        <end position="21"/>
    </location>
</feature>